<keyword evidence="2" id="KW-0812">Transmembrane</keyword>
<gene>
    <name evidence="3" type="ORF">UA74_25010</name>
</gene>
<evidence type="ECO:0000256" key="1">
    <source>
        <dbReference type="SAM" id="MobiDB-lite"/>
    </source>
</evidence>
<evidence type="ECO:0000313" key="4">
    <source>
        <dbReference type="Proteomes" id="UP000185511"/>
    </source>
</evidence>
<dbReference type="InterPro" id="IPR021403">
    <property type="entry name" value="DUF3043"/>
</dbReference>
<feature type="compositionally biased region" description="Basic and acidic residues" evidence="1">
    <location>
        <begin position="86"/>
        <end position="113"/>
    </location>
</feature>
<reference evidence="4" key="1">
    <citation type="submission" date="2016-06" db="EMBL/GenBank/DDBJ databases">
        <title>Complete genome sequence of Actinoalloteichus fjordicus DSM 46855 (=ADI127-17), type strain of the new species Actinoalloteichus fjordicus.</title>
        <authorList>
            <person name="Ruckert C."/>
            <person name="Nouioui I."/>
            <person name="Willmese J."/>
            <person name="van Wezel G."/>
            <person name="Klenk H.-P."/>
            <person name="Kalinowski J."/>
            <person name="Zotchev S.B."/>
        </authorList>
    </citation>
    <scope>NUCLEOTIDE SEQUENCE [LARGE SCALE GENOMIC DNA]</scope>
    <source>
        <strain evidence="4">ADI127-7</strain>
    </source>
</reference>
<organism evidence="3 4">
    <name type="scientific">Actinoalloteichus fjordicus</name>
    <dbReference type="NCBI Taxonomy" id="1612552"/>
    <lineage>
        <taxon>Bacteria</taxon>
        <taxon>Bacillati</taxon>
        <taxon>Actinomycetota</taxon>
        <taxon>Actinomycetes</taxon>
        <taxon>Pseudonocardiales</taxon>
        <taxon>Pseudonocardiaceae</taxon>
        <taxon>Actinoalloteichus</taxon>
    </lineage>
</organism>
<feature type="region of interest" description="Disordered" evidence="1">
    <location>
        <begin position="34"/>
        <end position="113"/>
    </location>
</feature>
<dbReference type="KEGG" id="acad:UA74_25010"/>
<proteinExistence type="predicted"/>
<dbReference type="EMBL" id="CP016076">
    <property type="protein sequence ID" value="APU17016.1"/>
    <property type="molecule type" value="Genomic_DNA"/>
</dbReference>
<feature type="transmembrane region" description="Helical" evidence="2">
    <location>
        <begin position="167"/>
        <end position="187"/>
    </location>
</feature>
<dbReference type="Pfam" id="PF11241">
    <property type="entry name" value="DUF3043"/>
    <property type="match status" value="1"/>
</dbReference>
<dbReference type="AlphaFoldDB" id="A0AAC9PUI8"/>
<keyword evidence="2" id="KW-0472">Membrane</keyword>
<evidence type="ECO:0000313" key="3">
    <source>
        <dbReference type="EMBL" id="APU17016.1"/>
    </source>
</evidence>
<name>A0AAC9PUI8_9PSEU</name>
<feature type="transmembrane region" description="Helical" evidence="2">
    <location>
        <begin position="142"/>
        <end position="161"/>
    </location>
</feature>
<protein>
    <submittedName>
        <fullName evidence="3">DUF3043 family protein</fullName>
    </submittedName>
</protein>
<evidence type="ECO:0000256" key="2">
    <source>
        <dbReference type="SAM" id="Phobius"/>
    </source>
</evidence>
<keyword evidence="4" id="KW-1185">Reference proteome</keyword>
<keyword evidence="2" id="KW-1133">Transmembrane helix</keyword>
<feature type="compositionally biased region" description="Polar residues" evidence="1">
    <location>
        <begin position="34"/>
        <end position="51"/>
    </location>
</feature>
<dbReference type="Proteomes" id="UP000185511">
    <property type="component" value="Chromosome"/>
</dbReference>
<accession>A0AAC9PUI8</accession>
<sequence length="242" mass="27264">MTSLRPVAFLPRPRGGIGLLYSGGVRFLRRNTSDTVSTDATESVATAQDTAAETRPKSYTPAKGRPTPSRREAEGKRRGPVSAPKNQREAVQRMRGTKEDRRKAGAERRERMMSGDDRYLLPRDRGPVRAYIRDLVDSRRNIMGLFMPLAIMVFVAILLPSAAVQQYASLATSLMLITMIFEGVMLGRMVTKRVRAKFPEAKDKGFGIGWYCFTRATQIRKLRVPRPRVTYTDAPKLWSGKR</sequence>